<organism evidence="1 2">
    <name type="scientific">Flammeovirga pacifica</name>
    <dbReference type="NCBI Taxonomy" id="915059"/>
    <lineage>
        <taxon>Bacteria</taxon>
        <taxon>Pseudomonadati</taxon>
        <taxon>Bacteroidota</taxon>
        <taxon>Cytophagia</taxon>
        <taxon>Cytophagales</taxon>
        <taxon>Flammeovirgaceae</taxon>
        <taxon>Flammeovirga</taxon>
    </lineage>
</organism>
<dbReference type="AlphaFoldDB" id="A0A1S1Z2E1"/>
<dbReference type="Proteomes" id="UP000179797">
    <property type="component" value="Unassembled WGS sequence"/>
</dbReference>
<sequence>MKLYEKIIGEPFDINKHKRDYNIEDSIIFSIRENKIVKKVINNQNKNLVLLYGEGHFINLKNKLIQNGYSKI</sequence>
<name>A0A1S1Z2E1_FLAPC</name>
<evidence type="ECO:0000313" key="1">
    <source>
        <dbReference type="EMBL" id="OHX67446.1"/>
    </source>
</evidence>
<protein>
    <submittedName>
        <fullName evidence="1">Uncharacterized protein</fullName>
    </submittedName>
</protein>
<keyword evidence="2" id="KW-1185">Reference proteome</keyword>
<gene>
    <name evidence="1" type="ORF">NH26_14385</name>
</gene>
<evidence type="ECO:0000313" key="2">
    <source>
        <dbReference type="Proteomes" id="UP000179797"/>
    </source>
</evidence>
<reference evidence="1 2" key="1">
    <citation type="journal article" date="2012" name="Int. J. Syst. Evol. Microbiol.">
        <title>Flammeovirga pacifica sp. nov., isolated from deep-sea sediment.</title>
        <authorList>
            <person name="Xu H."/>
            <person name="Fu Y."/>
            <person name="Yang N."/>
            <person name="Ding Z."/>
            <person name="Lai Q."/>
            <person name="Zeng R."/>
        </authorList>
    </citation>
    <scope>NUCLEOTIDE SEQUENCE [LARGE SCALE GENOMIC DNA]</scope>
    <source>
        <strain evidence="2">DSM 24597 / LMG 26175 / WPAGA1</strain>
    </source>
</reference>
<dbReference type="EMBL" id="JRYR02000001">
    <property type="protein sequence ID" value="OHX67446.1"/>
    <property type="molecule type" value="Genomic_DNA"/>
</dbReference>
<proteinExistence type="predicted"/>
<comment type="caution">
    <text evidence="1">The sequence shown here is derived from an EMBL/GenBank/DDBJ whole genome shotgun (WGS) entry which is preliminary data.</text>
</comment>
<accession>A0A1S1Z2E1</accession>